<dbReference type="Pfam" id="PF02733">
    <property type="entry name" value="Dak1"/>
    <property type="match status" value="1"/>
</dbReference>
<dbReference type="GO" id="GO:0005829">
    <property type="term" value="C:cytosol"/>
    <property type="evidence" value="ECO:0007669"/>
    <property type="project" value="TreeGrafter"/>
</dbReference>
<dbReference type="GO" id="GO:0019563">
    <property type="term" value="P:glycerol catabolic process"/>
    <property type="evidence" value="ECO:0007669"/>
    <property type="project" value="TreeGrafter"/>
</dbReference>
<keyword evidence="2" id="KW-0808">Transferase</keyword>
<dbReference type="FunFam" id="3.40.50.10440:FF:000001">
    <property type="entry name" value="Dihydroxyacetone kinase, DhaK subunit"/>
    <property type="match status" value="1"/>
</dbReference>
<name>A0A5M3WJV9_9ACTN</name>
<reference evidence="2 3" key="1">
    <citation type="submission" date="2019-10" db="EMBL/GenBank/DDBJ databases">
        <title>Whole genome shotgun sequence of Acrocarpospora macrocephala NBRC 16266.</title>
        <authorList>
            <person name="Ichikawa N."/>
            <person name="Kimura A."/>
            <person name="Kitahashi Y."/>
            <person name="Komaki H."/>
            <person name="Oguchi A."/>
        </authorList>
    </citation>
    <scope>NUCLEOTIDE SEQUENCE [LARGE SCALE GENOMIC DNA]</scope>
    <source>
        <strain evidence="2 3">NBRC 16266</strain>
    </source>
</reference>
<dbReference type="Gene3D" id="3.40.50.10440">
    <property type="entry name" value="Dihydroxyacetone kinase, domain 1"/>
    <property type="match status" value="1"/>
</dbReference>
<sequence>MLTMTDYAESLVTSSLASLHRANPHLVVCHPDPAYVVRAPADGAPKVALVSGGGSGHEPLHTGFVGTGMLDAAVPGAIFASPTASQIRAAIRAAHRGRGALLIVKNYTGDVLNFSIAAELAAADGIETRTVLVDDDLATGERAGQDPHHPGRRGTAAVIAVEKICGAAAEAGAGLDELADLGRRVVGSARTMALALAACTHPSQLRPAFELGDDEIEFGVGIHGERGVEVRRRTAVPDLVASLAEPITEALGLAEGDAVIAIVNGLGGTYGLELSLVHDALAAYLDTRGIGIARTLVGDYVTALDMRGFSITLVRAAEEFVDLWDAPVRAPALTW</sequence>
<dbReference type="PROSITE" id="PS51481">
    <property type="entry name" value="DHAK"/>
    <property type="match status" value="1"/>
</dbReference>
<dbReference type="AlphaFoldDB" id="A0A5M3WJV9"/>
<dbReference type="Gene3D" id="3.30.1180.20">
    <property type="entry name" value="Dihydroxyacetone kinase, domain 2"/>
    <property type="match status" value="1"/>
</dbReference>
<dbReference type="InterPro" id="IPR050861">
    <property type="entry name" value="Dihydroxyacetone_Kinase"/>
</dbReference>
<protein>
    <submittedName>
        <fullName evidence="2">Dihydroxyacetone kinase</fullName>
    </submittedName>
</protein>
<gene>
    <name evidence="2" type="ORF">Amac_030630</name>
</gene>
<dbReference type="GO" id="GO:0004371">
    <property type="term" value="F:glycerone kinase activity"/>
    <property type="evidence" value="ECO:0007669"/>
    <property type="project" value="InterPro"/>
</dbReference>
<dbReference type="InterPro" id="IPR004006">
    <property type="entry name" value="DhaK_dom"/>
</dbReference>
<dbReference type="EMBL" id="BLAE01000015">
    <property type="protein sequence ID" value="GES09467.1"/>
    <property type="molecule type" value="Genomic_DNA"/>
</dbReference>
<proteinExistence type="predicted"/>
<comment type="caution">
    <text evidence="2">The sequence shown here is derived from an EMBL/GenBank/DDBJ whole genome shotgun (WGS) entry which is preliminary data.</text>
</comment>
<accession>A0A5M3WJV9</accession>
<dbReference type="Proteomes" id="UP000331127">
    <property type="component" value="Unassembled WGS sequence"/>
</dbReference>
<evidence type="ECO:0000313" key="2">
    <source>
        <dbReference type="EMBL" id="GES09467.1"/>
    </source>
</evidence>
<feature type="domain" description="DhaK" evidence="1">
    <location>
        <begin position="7"/>
        <end position="333"/>
    </location>
</feature>
<keyword evidence="3" id="KW-1185">Reference proteome</keyword>
<dbReference type="PANTHER" id="PTHR28629">
    <property type="entry name" value="TRIOKINASE/FMN CYCLASE"/>
    <property type="match status" value="1"/>
</dbReference>
<evidence type="ECO:0000259" key="1">
    <source>
        <dbReference type="PROSITE" id="PS51481"/>
    </source>
</evidence>
<dbReference type="OrthoDB" id="9806345at2"/>
<organism evidence="2 3">
    <name type="scientific">Acrocarpospora macrocephala</name>
    <dbReference type="NCBI Taxonomy" id="150177"/>
    <lineage>
        <taxon>Bacteria</taxon>
        <taxon>Bacillati</taxon>
        <taxon>Actinomycetota</taxon>
        <taxon>Actinomycetes</taxon>
        <taxon>Streptosporangiales</taxon>
        <taxon>Streptosporangiaceae</taxon>
        <taxon>Acrocarpospora</taxon>
    </lineage>
</organism>
<dbReference type="SUPFAM" id="SSF82549">
    <property type="entry name" value="DAK1/DegV-like"/>
    <property type="match status" value="1"/>
</dbReference>
<keyword evidence="2" id="KW-0418">Kinase</keyword>
<dbReference type="PANTHER" id="PTHR28629:SF4">
    <property type="entry name" value="TRIOKINASE_FMN CYCLASE"/>
    <property type="match status" value="1"/>
</dbReference>
<evidence type="ECO:0000313" key="3">
    <source>
        <dbReference type="Proteomes" id="UP000331127"/>
    </source>
</evidence>